<dbReference type="AlphaFoldDB" id="A0A943EKW3"/>
<evidence type="ECO:0000313" key="2">
    <source>
        <dbReference type="EMBL" id="MBS5520230.1"/>
    </source>
</evidence>
<protein>
    <submittedName>
        <fullName evidence="2">Glycosyltransferase family 2 protein</fullName>
    </submittedName>
</protein>
<comment type="caution">
    <text evidence="2">The sequence shown here is derived from an EMBL/GenBank/DDBJ whole genome shotgun (WGS) entry which is preliminary data.</text>
</comment>
<name>A0A943EKW3_9FIRM</name>
<accession>A0A943EKW3</accession>
<dbReference type="InterPro" id="IPR001173">
    <property type="entry name" value="Glyco_trans_2-like"/>
</dbReference>
<organism evidence="2 3">
    <name type="scientific">Acidaminococcus intestini</name>
    <dbReference type="NCBI Taxonomy" id="187327"/>
    <lineage>
        <taxon>Bacteria</taxon>
        <taxon>Bacillati</taxon>
        <taxon>Bacillota</taxon>
        <taxon>Negativicutes</taxon>
        <taxon>Acidaminococcales</taxon>
        <taxon>Acidaminococcaceae</taxon>
        <taxon>Acidaminococcus</taxon>
    </lineage>
</organism>
<dbReference type="SUPFAM" id="SSF53448">
    <property type="entry name" value="Nucleotide-diphospho-sugar transferases"/>
    <property type="match status" value="1"/>
</dbReference>
<dbReference type="EMBL" id="JAGZCZ010000009">
    <property type="protein sequence ID" value="MBS5520230.1"/>
    <property type="molecule type" value="Genomic_DNA"/>
</dbReference>
<reference evidence="2" key="1">
    <citation type="submission" date="2021-02" db="EMBL/GenBank/DDBJ databases">
        <title>Infant gut strain persistence is associated with maternal origin, phylogeny, and functional potential including surface adhesion and iron acquisition.</title>
        <authorList>
            <person name="Lou Y.C."/>
        </authorList>
    </citation>
    <scope>NUCLEOTIDE SEQUENCE</scope>
    <source>
        <strain evidence="2">L3_106_000M1_dasL3_106_000M1_concoct_15</strain>
    </source>
</reference>
<evidence type="ECO:0000259" key="1">
    <source>
        <dbReference type="Pfam" id="PF00535"/>
    </source>
</evidence>
<dbReference type="Pfam" id="PF00535">
    <property type="entry name" value="Glycos_transf_2"/>
    <property type="match status" value="1"/>
</dbReference>
<dbReference type="PANTHER" id="PTHR43630:SF2">
    <property type="entry name" value="GLYCOSYLTRANSFERASE"/>
    <property type="match status" value="1"/>
</dbReference>
<dbReference type="PANTHER" id="PTHR43630">
    <property type="entry name" value="POLY-BETA-1,6-N-ACETYL-D-GLUCOSAMINE SYNTHASE"/>
    <property type="match status" value="1"/>
</dbReference>
<dbReference type="InterPro" id="IPR029044">
    <property type="entry name" value="Nucleotide-diphossugar_trans"/>
</dbReference>
<dbReference type="Gene3D" id="3.90.550.10">
    <property type="entry name" value="Spore Coat Polysaccharide Biosynthesis Protein SpsA, Chain A"/>
    <property type="match status" value="1"/>
</dbReference>
<proteinExistence type="predicted"/>
<dbReference type="CDD" id="cd02511">
    <property type="entry name" value="Beta4Glucosyltransferase"/>
    <property type="match status" value="1"/>
</dbReference>
<gene>
    <name evidence="2" type="ORF">KHX13_07915</name>
</gene>
<evidence type="ECO:0000313" key="3">
    <source>
        <dbReference type="Proteomes" id="UP000754226"/>
    </source>
</evidence>
<feature type="domain" description="Glycosyltransferase 2-like" evidence="1">
    <location>
        <begin position="6"/>
        <end position="101"/>
    </location>
</feature>
<dbReference type="Proteomes" id="UP000754226">
    <property type="component" value="Unassembled WGS sequence"/>
</dbReference>
<sequence length="247" mass="27263">MGSITCIILTKNEEKNLPGALQNAASWADELLVVDSGSDDGTVEIAKKSGASVIYRAWDGDFAAQRNFALTGAHGDWVLYLDADERLTAGAIQKVLAIKKEVPNHHYSFRRENIAFGHHFHHGAFGPDRVVRLFPKTAVHWEGKVHEHAVCSVPLVALSESLDHYTYAAFADWWRKSDQYTTIWADDAYARGKKASYGKAASHALLGMLKVYLLQGGFLEGSMGILATLQHGIYTAMKYAKLAEKNN</sequence>